<reference evidence="1" key="1">
    <citation type="submission" date="2018-02" db="EMBL/GenBank/DDBJ databases">
        <title>Rhizophora mucronata_Transcriptome.</title>
        <authorList>
            <person name="Meera S.P."/>
            <person name="Sreeshan A."/>
            <person name="Augustine A."/>
        </authorList>
    </citation>
    <scope>NUCLEOTIDE SEQUENCE</scope>
    <source>
        <tissue evidence="1">Leaf</tissue>
    </source>
</reference>
<evidence type="ECO:0000313" key="1">
    <source>
        <dbReference type="EMBL" id="MBX68460.1"/>
    </source>
</evidence>
<proteinExistence type="predicted"/>
<dbReference type="AlphaFoldDB" id="A0A2P2QN69"/>
<protein>
    <submittedName>
        <fullName evidence="1">Uncharacterized protein</fullName>
    </submittedName>
</protein>
<sequence>MFLLLMCTFAAAYFNTITIRGRHTFSEVDEIDRLLFTFHVSSVPINH</sequence>
<organism evidence="1">
    <name type="scientific">Rhizophora mucronata</name>
    <name type="common">Asiatic mangrove</name>
    <dbReference type="NCBI Taxonomy" id="61149"/>
    <lineage>
        <taxon>Eukaryota</taxon>
        <taxon>Viridiplantae</taxon>
        <taxon>Streptophyta</taxon>
        <taxon>Embryophyta</taxon>
        <taxon>Tracheophyta</taxon>
        <taxon>Spermatophyta</taxon>
        <taxon>Magnoliopsida</taxon>
        <taxon>eudicotyledons</taxon>
        <taxon>Gunneridae</taxon>
        <taxon>Pentapetalae</taxon>
        <taxon>rosids</taxon>
        <taxon>fabids</taxon>
        <taxon>Malpighiales</taxon>
        <taxon>Rhizophoraceae</taxon>
        <taxon>Rhizophora</taxon>
    </lineage>
</organism>
<dbReference type="EMBL" id="GGEC01087976">
    <property type="protein sequence ID" value="MBX68460.1"/>
    <property type="molecule type" value="Transcribed_RNA"/>
</dbReference>
<name>A0A2P2QN69_RHIMU</name>
<accession>A0A2P2QN69</accession>